<evidence type="ECO:0008006" key="4">
    <source>
        <dbReference type="Google" id="ProtNLM"/>
    </source>
</evidence>
<protein>
    <recommendedName>
        <fullName evidence="4">Ead/Ea22-like protein</fullName>
    </recommendedName>
</protein>
<dbReference type="EMBL" id="QNRL01000004">
    <property type="protein sequence ID" value="RBP11846.1"/>
    <property type="molecule type" value="Genomic_DNA"/>
</dbReference>
<feature type="coiled-coil region" evidence="1">
    <location>
        <begin position="75"/>
        <end position="102"/>
    </location>
</feature>
<comment type="caution">
    <text evidence="2">The sequence shown here is derived from an EMBL/GenBank/DDBJ whole genome shotgun (WGS) entry which is preliminary data.</text>
</comment>
<evidence type="ECO:0000256" key="1">
    <source>
        <dbReference type="SAM" id="Coils"/>
    </source>
</evidence>
<keyword evidence="1" id="KW-0175">Coiled coil</keyword>
<dbReference type="SUPFAM" id="SSF47170">
    <property type="entry name" value="Aspartate receptor, ligand-binding domain"/>
    <property type="match status" value="1"/>
</dbReference>
<evidence type="ECO:0000313" key="2">
    <source>
        <dbReference type="EMBL" id="RBP11846.1"/>
    </source>
</evidence>
<accession>A0ABX9FXK9</accession>
<dbReference type="Proteomes" id="UP000253201">
    <property type="component" value="Unassembled WGS sequence"/>
</dbReference>
<dbReference type="RefSeq" id="WP_375876065.1">
    <property type="nucleotide sequence ID" value="NZ_QNRL01000004.1"/>
</dbReference>
<dbReference type="InterPro" id="IPR035440">
    <property type="entry name" value="4HB_MCP_dom_sf"/>
</dbReference>
<reference evidence="2 3" key="1">
    <citation type="submission" date="2018-06" db="EMBL/GenBank/DDBJ databases">
        <title>Genomic Encyclopedia of Type Strains, Phase IV (KMG-IV): sequencing the most valuable type-strain genomes for metagenomic binning, comparative biology and taxonomic classification.</title>
        <authorList>
            <person name="Goeker M."/>
        </authorList>
    </citation>
    <scope>NUCLEOTIDE SEQUENCE [LARGE SCALE GENOMIC DNA]</scope>
    <source>
        <strain evidence="2 3">DSM 27453</strain>
    </source>
</reference>
<gene>
    <name evidence="2" type="ORF">DFQ50_104377</name>
</gene>
<organism evidence="2 3">
    <name type="scientific">Pseudocitrobacter faecalis</name>
    <dbReference type="NCBI Taxonomy" id="1398493"/>
    <lineage>
        <taxon>Bacteria</taxon>
        <taxon>Pseudomonadati</taxon>
        <taxon>Pseudomonadota</taxon>
        <taxon>Gammaproteobacteria</taxon>
        <taxon>Enterobacterales</taxon>
        <taxon>Enterobacteriaceae</taxon>
        <taxon>Pseudocitrobacter</taxon>
    </lineage>
</organism>
<name>A0ABX9FXK9_9ENTR</name>
<keyword evidence="3" id="KW-1185">Reference proteome</keyword>
<sequence length="137" mass="14863">MSMTTELAQIKCDIEARKAMPGFGPDTSIERLRIINATQKSFSLETVEALVEALKASKQDAAKWFKAFEKAVSVGARYEERIAELEESHSKLRETLAGIHNTIRTDGSYTPLAAILNAAKRAHEESAAAAGVAVEGE</sequence>
<evidence type="ECO:0000313" key="3">
    <source>
        <dbReference type="Proteomes" id="UP000253201"/>
    </source>
</evidence>
<proteinExistence type="predicted"/>